<name>A0ABT8DNR1_9BURK</name>
<dbReference type="Pfam" id="PF14331">
    <property type="entry name" value="IcmF-related_N"/>
    <property type="match status" value="1"/>
</dbReference>
<dbReference type="InterPro" id="IPR053156">
    <property type="entry name" value="T6SS_TssM-like"/>
</dbReference>
<dbReference type="InterPro" id="IPR010623">
    <property type="entry name" value="IcmF_C"/>
</dbReference>
<feature type="domain" description="Type VI secretion system IcmF C-terminal" evidence="2">
    <location>
        <begin position="1067"/>
        <end position="1171"/>
    </location>
</feature>
<evidence type="ECO:0000259" key="3">
    <source>
        <dbReference type="Pfam" id="PF06761"/>
    </source>
</evidence>
<protein>
    <submittedName>
        <fullName evidence="5">Type VI secretion system membrane subunit TssM</fullName>
    </submittedName>
</protein>
<dbReference type="EMBL" id="JAUHHC010000002">
    <property type="protein sequence ID" value="MDN3920007.1"/>
    <property type="molecule type" value="Genomic_DNA"/>
</dbReference>
<organism evidence="5 6">
    <name type="scientific">Roseateles violae</name>
    <dbReference type="NCBI Taxonomy" id="3058042"/>
    <lineage>
        <taxon>Bacteria</taxon>
        <taxon>Pseudomonadati</taxon>
        <taxon>Pseudomonadota</taxon>
        <taxon>Betaproteobacteria</taxon>
        <taxon>Burkholderiales</taxon>
        <taxon>Sphaerotilaceae</taxon>
        <taxon>Roseateles</taxon>
    </lineage>
</organism>
<dbReference type="Pfam" id="PF06761">
    <property type="entry name" value="IcmF-related"/>
    <property type="match status" value="1"/>
</dbReference>
<evidence type="ECO:0000313" key="5">
    <source>
        <dbReference type="EMBL" id="MDN3920007.1"/>
    </source>
</evidence>
<accession>A0ABT8DNR1</accession>
<dbReference type="Proteomes" id="UP001228044">
    <property type="component" value="Unassembled WGS sequence"/>
</dbReference>
<dbReference type="InterPro" id="IPR009612">
    <property type="entry name" value="IcmF-rel"/>
</dbReference>
<sequence>MMVKKLLGLVFNRWVLAAALLLALALSIWIIGPLVAVADRRPLETEAARWNTIGALALLMIVVIAWRQWRARRGNAAVVQQLLAAPTGPTAPQESADLQAVRQRFDQALQTLRRARFGTGGLLAGWSARFQGRYLYELPWYLIIGAPGSGKTTALQNCGLKFPLSPNADAQAVRGVGGTRNCDWWFTDRAVLIDTAGRFTTQDSDRDNDSGTWAGFLALLRRSRPRQALNGVLVTVSVPDLLARDVEGRRLYAAAVRQRLQELHEGLSIRFPVYLLVTKTDLLAGFMDYFATLDKEQRAAPWGMTFGVEDAGSLRQQRFGLEFDALQRRLVDGLVERLQAEPDLLRRARIYGFPGQFAGVRGLLQEFLESVFAPSPYEAEPLLRGVYFISGTQEGTPIDRVLGNIARSYRLERAVIAPNQTSGRSYFLTRLVTEVVLAESGLAGTNLQWERRRRLLVSGGFAALVLLGACTLGAWTLSYLHNRSYVDAVAQDVERVRELVRTTPNRASPDLLPLVPSLAATRGLAGGTEGESWRLGFGLNQGPKLDSAARAAYQRMLVDAVLPRLGLRVEELLRQAGSAPDGDYEALKAYLMLHDAEHFEPAALKAYVEADWDAQLGRSLDGPRRAQLSEHLDALLTQGAAVSPLAPDRALVEFHRNRLAALSLPQRIYRRLRHQGLGNEFPDFTVARAAGSNAALVFVRASGAPLNGKGVPGLFSYDGYHRGFQKEVPRVAQQLAKEQPWVLGIAENQKGMAVELRGDEPLLDDVRRLYLNEYATTWEDFVADVRLQPMTSLAQSIQMARLLSAPDSPLPPLMRAMVRETTLLASDGKNLVEKTTDRATDMLRRSREAVAEAVTAKKTESKGPRIESLVDDRFIGLRRMVSGPEGGKAPMDDTLALIGEAHMMLNAVDTAVRGGSAPPPSPVPLKLKAEAARLPEPLRAMLDSLSNSSAQVSQIMVRQNLGMEVRSQVGEFCQQAVAGRYPLDRNSARDVTQADFALLFGPGGKIDQLFQQKLATYVDTTTRPWRFRAVEGGPLGVDGGTLPQFQRAQAIRETLFPAGNVPSLRLQFKPVEMDASLKQFILDVDGQIVRYDHGPQIPATVQWPGPRGSSQVRVQLSPPLGSGASGMVYDGPWALFRLFDRVQIEAGGSPERFRATFDVDGRKAVFEVVASSVRNPFRLRELSEFTCPAGL</sequence>
<evidence type="ECO:0000259" key="2">
    <source>
        <dbReference type="Pfam" id="PF06744"/>
    </source>
</evidence>
<dbReference type="NCBIfam" id="TIGR03348">
    <property type="entry name" value="VI_IcmF"/>
    <property type="match status" value="1"/>
</dbReference>
<reference evidence="5 6" key="1">
    <citation type="submission" date="2023-06" db="EMBL/GenBank/DDBJ databases">
        <title>Pelomonas sp. PFR6 16S ribosomal RNA gene Genome sequencing and assembly.</title>
        <authorList>
            <person name="Woo H."/>
        </authorList>
    </citation>
    <scope>NUCLEOTIDE SEQUENCE [LARGE SCALE GENOMIC DNA]</scope>
    <source>
        <strain evidence="5 6">PFR6</strain>
    </source>
</reference>
<feature type="transmembrane region" description="Helical" evidence="1">
    <location>
        <begin position="48"/>
        <end position="66"/>
    </location>
</feature>
<dbReference type="PANTHER" id="PTHR36153:SF1">
    <property type="entry name" value="TYPE VI SECRETION SYSTEM COMPONENT TSSM1"/>
    <property type="match status" value="1"/>
</dbReference>
<evidence type="ECO:0000313" key="6">
    <source>
        <dbReference type="Proteomes" id="UP001228044"/>
    </source>
</evidence>
<dbReference type="PANTHER" id="PTHR36153">
    <property type="entry name" value="INNER MEMBRANE PROTEIN-RELATED"/>
    <property type="match status" value="1"/>
</dbReference>
<evidence type="ECO:0000256" key="1">
    <source>
        <dbReference type="SAM" id="Phobius"/>
    </source>
</evidence>
<proteinExistence type="predicted"/>
<dbReference type="InterPro" id="IPR025743">
    <property type="entry name" value="TssM1_N"/>
</dbReference>
<dbReference type="InterPro" id="IPR027417">
    <property type="entry name" value="P-loop_NTPase"/>
</dbReference>
<gene>
    <name evidence="5" type="primary">tssM</name>
    <name evidence="5" type="ORF">QWJ38_06910</name>
</gene>
<feature type="transmembrane region" description="Helical" evidence="1">
    <location>
        <begin position="455"/>
        <end position="477"/>
    </location>
</feature>
<feature type="domain" description="Type VI secretion system component TssM1 N-terminal" evidence="4">
    <location>
        <begin position="208"/>
        <end position="463"/>
    </location>
</feature>
<feature type="domain" description="IcmF-related" evidence="3">
    <location>
        <begin position="520"/>
        <end position="822"/>
    </location>
</feature>
<keyword evidence="1" id="KW-0812">Transmembrane</keyword>
<dbReference type="InterPro" id="IPR017731">
    <property type="entry name" value="TssM1-like"/>
</dbReference>
<dbReference type="Pfam" id="PF06744">
    <property type="entry name" value="IcmF_C"/>
    <property type="match status" value="1"/>
</dbReference>
<evidence type="ECO:0000259" key="4">
    <source>
        <dbReference type="Pfam" id="PF14331"/>
    </source>
</evidence>
<dbReference type="SUPFAM" id="SSF52540">
    <property type="entry name" value="P-loop containing nucleoside triphosphate hydrolases"/>
    <property type="match status" value="1"/>
</dbReference>
<comment type="caution">
    <text evidence="5">The sequence shown here is derived from an EMBL/GenBank/DDBJ whole genome shotgun (WGS) entry which is preliminary data.</text>
</comment>
<keyword evidence="6" id="KW-1185">Reference proteome</keyword>
<keyword evidence="1" id="KW-0472">Membrane</keyword>
<dbReference type="RefSeq" id="WP_290358325.1">
    <property type="nucleotide sequence ID" value="NZ_JAUHHC010000002.1"/>
</dbReference>
<keyword evidence="1" id="KW-1133">Transmembrane helix</keyword>